<dbReference type="OrthoDB" id="7849390at2"/>
<dbReference type="AlphaFoldDB" id="A0A2R8A7P4"/>
<feature type="transmembrane region" description="Helical" evidence="1">
    <location>
        <begin position="105"/>
        <end position="129"/>
    </location>
</feature>
<keyword evidence="1" id="KW-0472">Membrane</keyword>
<dbReference type="RefSeq" id="WP_108780973.1">
    <property type="nucleotide sequence ID" value="NZ_OMKW01000001.1"/>
</dbReference>
<gene>
    <name evidence="2" type="ORF">POI8812_00549</name>
</gene>
<keyword evidence="1" id="KW-0812">Transmembrane</keyword>
<dbReference type="EMBL" id="OMKW01000001">
    <property type="protein sequence ID" value="SPF28251.1"/>
    <property type="molecule type" value="Genomic_DNA"/>
</dbReference>
<evidence type="ECO:0000256" key="1">
    <source>
        <dbReference type="SAM" id="Phobius"/>
    </source>
</evidence>
<organism evidence="2 3">
    <name type="scientific">Pontivivens insulae</name>
    <dbReference type="NCBI Taxonomy" id="1639689"/>
    <lineage>
        <taxon>Bacteria</taxon>
        <taxon>Pseudomonadati</taxon>
        <taxon>Pseudomonadota</taxon>
        <taxon>Alphaproteobacteria</taxon>
        <taxon>Rhodobacterales</taxon>
        <taxon>Paracoccaceae</taxon>
        <taxon>Pontivivens</taxon>
    </lineage>
</organism>
<accession>A0A2R8A7P4</accession>
<evidence type="ECO:0000313" key="2">
    <source>
        <dbReference type="EMBL" id="SPF28251.1"/>
    </source>
</evidence>
<feature type="transmembrane region" description="Helical" evidence="1">
    <location>
        <begin position="135"/>
        <end position="157"/>
    </location>
</feature>
<evidence type="ECO:0000313" key="3">
    <source>
        <dbReference type="Proteomes" id="UP000244932"/>
    </source>
</evidence>
<dbReference type="Proteomes" id="UP000244932">
    <property type="component" value="Unassembled WGS sequence"/>
</dbReference>
<protein>
    <recommendedName>
        <fullName evidence="4">DUF2975 domain-containing protein</fullName>
    </recommendedName>
</protein>
<proteinExistence type="predicted"/>
<feature type="transmembrane region" description="Helical" evidence="1">
    <location>
        <begin position="17"/>
        <end position="36"/>
    </location>
</feature>
<name>A0A2R8A7P4_9RHOB</name>
<reference evidence="2 3" key="1">
    <citation type="submission" date="2018-03" db="EMBL/GenBank/DDBJ databases">
        <authorList>
            <person name="Keele B.F."/>
        </authorList>
    </citation>
    <scope>NUCLEOTIDE SEQUENCE [LARGE SCALE GENOMIC DNA]</scope>
    <source>
        <strain evidence="2 3">CeCT 8812</strain>
    </source>
</reference>
<feature type="transmembrane region" description="Helical" evidence="1">
    <location>
        <begin position="56"/>
        <end position="77"/>
    </location>
</feature>
<keyword evidence="1" id="KW-1133">Transmembrane helix</keyword>
<keyword evidence="3" id="KW-1185">Reference proteome</keyword>
<sequence length="175" mass="19004">MIDDLSLRSRSRWAARICLLVAILLPPSIVGAWIFLGPEALIANVVDPAQPLPQGMQLFAIVAVSLVAPVLVSFALLSARRCFQSFAAGNWFDEDGARALRRFGALYLAASIFGLLLPAFLSVLVTLHYPEGQRVLAWGISTGRVLSALAGFMFWLIGDVLVRAAELAEDNRQII</sequence>
<evidence type="ECO:0008006" key="4">
    <source>
        <dbReference type="Google" id="ProtNLM"/>
    </source>
</evidence>